<dbReference type="OrthoDB" id="9804595at2"/>
<dbReference type="InterPro" id="IPR051783">
    <property type="entry name" value="NAD(P)-dependent_oxidoreduct"/>
</dbReference>
<protein>
    <submittedName>
        <fullName evidence="2">SDR family NAD(P)-dependent oxidoreductase</fullName>
    </submittedName>
</protein>
<dbReference type="Pfam" id="PF01370">
    <property type="entry name" value="Epimerase"/>
    <property type="match status" value="1"/>
</dbReference>
<feature type="domain" description="NAD-dependent epimerase/dehydratase" evidence="1">
    <location>
        <begin position="3"/>
        <end position="226"/>
    </location>
</feature>
<dbReference type="GO" id="GO:0004029">
    <property type="term" value="F:aldehyde dehydrogenase (NAD+) activity"/>
    <property type="evidence" value="ECO:0007669"/>
    <property type="project" value="TreeGrafter"/>
</dbReference>
<accession>A0A3A8I7Z0</accession>
<evidence type="ECO:0000313" key="3">
    <source>
        <dbReference type="Proteomes" id="UP000268094"/>
    </source>
</evidence>
<proteinExistence type="predicted"/>
<organism evidence="2 3">
    <name type="scientific">Corallococcus terminator</name>
    <dbReference type="NCBI Taxonomy" id="2316733"/>
    <lineage>
        <taxon>Bacteria</taxon>
        <taxon>Pseudomonadati</taxon>
        <taxon>Myxococcota</taxon>
        <taxon>Myxococcia</taxon>
        <taxon>Myxococcales</taxon>
        <taxon>Cystobacterineae</taxon>
        <taxon>Myxococcaceae</taxon>
        <taxon>Corallococcus</taxon>
    </lineage>
</organism>
<dbReference type="Proteomes" id="UP000268094">
    <property type="component" value="Unassembled WGS sequence"/>
</dbReference>
<evidence type="ECO:0000259" key="1">
    <source>
        <dbReference type="Pfam" id="PF01370"/>
    </source>
</evidence>
<dbReference type="GO" id="GO:0005737">
    <property type="term" value="C:cytoplasm"/>
    <property type="evidence" value="ECO:0007669"/>
    <property type="project" value="TreeGrafter"/>
</dbReference>
<dbReference type="InterPro" id="IPR036291">
    <property type="entry name" value="NAD(P)-bd_dom_sf"/>
</dbReference>
<comment type="caution">
    <text evidence="2">The sequence shown here is derived from an EMBL/GenBank/DDBJ whole genome shotgun (WGS) entry which is preliminary data.</text>
</comment>
<gene>
    <name evidence="2" type="ORF">D7V88_32975</name>
</gene>
<sequence>MKALITGAGGFLGTWLARALVARGDRVSCLLRPTTDTRELEKALEGHPWKRLTGDVTDRASLDAAVQGVDVVFHLAGIRRAAQRDEFIRVNAGGTRLLCEALAALPATEAAPRPRLVMCGSLASHGPSTPERPHVEEDAFHPHEWYGESKAEAENIVFSFKDRLPVTVIRPPRILGPGDRENLSFFKLAKQGIRLELVGGPRPLSLVDVEDVVDLLIVLAERPEALGEAFFCAGPERLTLEEMQDLGARALGYHPKTVRMRPAVLTALATAADGVTRLTGKKLPLNRKLARQLLAPAWTCSGAKAERLLGFRPRRNLAESITRSGEWYRAQGWL</sequence>
<dbReference type="InterPro" id="IPR001509">
    <property type="entry name" value="Epimerase_deHydtase"/>
</dbReference>
<dbReference type="SUPFAM" id="SSF51735">
    <property type="entry name" value="NAD(P)-binding Rossmann-fold domains"/>
    <property type="match status" value="1"/>
</dbReference>
<name>A0A3A8I7Z0_9BACT</name>
<dbReference type="EMBL" id="RAVZ01000321">
    <property type="protein sequence ID" value="RKG75830.1"/>
    <property type="molecule type" value="Genomic_DNA"/>
</dbReference>
<keyword evidence="3" id="KW-1185">Reference proteome</keyword>
<dbReference type="RefSeq" id="WP_120544588.1">
    <property type="nucleotide sequence ID" value="NZ_RAVZ01000321.1"/>
</dbReference>
<dbReference type="PANTHER" id="PTHR48079:SF6">
    <property type="entry name" value="NAD(P)-BINDING DOMAIN-CONTAINING PROTEIN-RELATED"/>
    <property type="match status" value="1"/>
</dbReference>
<dbReference type="AlphaFoldDB" id="A0A3A8I7Z0"/>
<evidence type="ECO:0000313" key="2">
    <source>
        <dbReference type="EMBL" id="RKG75830.1"/>
    </source>
</evidence>
<reference evidence="3" key="1">
    <citation type="submission" date="2018-09" db="EMBL/GenBank/DDBJ databases">
        <authorList>
            <person name="Livingstone P.G."/>
            <person name="Whitworth D.E."/>
        </authorList>
    </citation>
    <scope>NUCLEOTIDE SEQUENCE [LARGE SCALE GENOMIC DNA]</scope>
    <source>
        <strain evidence="3">CA054A</strain>
    </source>
</reference>
<dbReference type="Gene3D" id="3.40.50.720">
    <property type="entry name" value="NAD(P)-binding Rossmann-like Domain"/>
    <property type="match status" value="1"/>
</dbReference>
<dbReference type="PANTHER" id="PTHR48079">
    <property type="entry name" value="PROTEIN YEEZ"/>
    <property type="match status" value="1"/>
</dbReference>